<dbReference type="EMBL" id="JASCZI010152243">
    <property type="protein sequence ID" value="MED6175744.1"/>
    <property type="molecule type" value="Genomic_DNA"/>
</dbReference>
<gene>
    <name evidence="1" type="ORF">PIB30_081236</name>
</gene>
<protein>
    <submittedName>
        <fullName evidence="1">Uncharacterized protein</fullName>
    </submittedName>
</protein>
<sequence length="123" mass="13934">VIEDCNKRLSWSGYGRGQPQGRGRGRFLSLHGYSFKPGCSFPNVSKVTEEISEEVVLAWEEEDEELILVLRCVTSVGKVTQTFRVREMDSVTTVGSLDTLLRVTQLREDRVEEDFSSKVGCMR</sequence>
<evidence type="ECO:0000313" key="2">
    <source>
        <dbReference type="Proteomes" id="UP001341840"/>
    </source>
</evidence>
<evidence type="ECO:0000313" key="1">
    <source>
        <dbReference type="EMBL" id="MED6175744.1"/>
    </source>
</evidence>
<keyword evidence="2" id="KW-1185">Reference proteome</keyword>
<comment type="caution">
    <text evidence="1">The sequence shown here is derived from an EMBL/GenBank/DDBJ whole genome shotgun (WGS) entry which is preliminary data.</text>
</comment>
<reference evidence="1 2" key="1">
    <citation type="journal article" date="2023" name="Plants (Basel)">
        <title>Bridging the Gap: Combining Genomics and Transcriptomics Approaches to Understand Stylosanthes scabra, an Orphan Legume from the Brazilian Caatinga.</title>
        <authorList>
            <person name="Ferreira-Neto J.R.C."/>
            <person name="da Silva M.D."/>
            <person name="Binneck E."/>
            <person name="de Melo N.F."/>
            <person name="da Silva R.H."/>
            <person name="de Melo A.L.T.M."/>
            <person name="Pandolfi V."/>
            <person name="Bustamante F.O."/>
            <person name="Brasileiro-Vidal A.C."/>
            <person name="Benko-Iseppon A.M."/>
        </authorList>
    </citation>
    <scope>NUCLEOTIDE SEQUENCE [LARGE SCALE GENOMIC DNA]</scope>
    <source>
        <tissue evidence="1">Leaves</tissue>
    </source>
</reference>
<proteinExistence type="predicted"/>
<organism evidence="1 2">
    <name type="scientific">Stylosanthes scabra</name>
    <dbReference type="NCBI Taxonomy" id="79078"/>
    <lineage>
        <taxon>Eukaryota</taxon>
        <taxon>Viridiplantae</taxon>
        <taxon>Streptophyta</taxon>
        <taxon>Embryophyta</taxon>
        <taxon>Tracheophyta</taxon>
        <taxon>Spermatophyta</taxon>
        <taxon>Magnoliopsida</taxon>
        <taxon>eudicotyledons</taxon>
        <taxon>Gunneridae</taxon>
        <taxon>Pentapetalae</taxon>
        <taxon>rosids</taxon>
        <taxon>fabids</taxon>
        <taxon>Fabales</taxon>
        <taxon>Fabaceae</taxon>
        <taxon>Papilionoideae</taxon>
        <taxon>50 kb inversion clade</taxon>
        <taxon>dalbergioids sensu lato</taxon>
        <taxon>Dalbergieae</taxon>
        <taxon>Pterocarpus clade</taxon>
        <taxon>Stylosanthes</taxon>
    </lineage>
</organism>
<name>A0ABU6VQE5_9FABA</name>
<feature type="non-terminal residue" evidence="1">
    <location>
        <position position="1"/>
    </location>
</feature>
<accession>A0ABU6VQE5</accession>
<dbReference type="Proteomes" id="UP001341840">
    <property type="component" value="Unassembled WGS sequence"/>
</dbReference>